<evidence type="ECO:0000313" key="4">
    <source>
        <dbReference type="Proteomes" id="UP000465306"/>
    </source>
</evidence>
<evidence type="ECO:0000256" key="1">
    <source>
        <dbReference type="SAM" id="Phobius"/>
    </source>
</evidence>
<feature type="transmembrane region" description="Helical" evidence="1">
    <location>
        <begin position="47"/>
        <end position="73"/>
    </location>
</feature>
<dbReference type="AlphaFoldDB" id="A0AAX1JDA4"/>
<evidence type="ECO:0000313" key="5">
    <source>
        <dbReference type="Proteomes" id="UP000663583"/>
    </source>
</evidence>
<reference evidence="2 4" key="1">
    <citation type="journal article" date="2019" name="Emerg. Microbes Infect.">
        <title>Comprehensive subspecies identification of 175 nontuberculous mycobacteria species based on 7547 genomic profiles.</title>
        <authorList>
            <person name="Matsumoto Y."/>
            <person name="Kinjo T."/>
            <person name="Motooka D."/>
            <person name="Nabeya D."/>
            <person name="Jung N."/>
            <person name="Uechi K."/>
            <person name="Horii T."/>
            <person name="Iida T."/>
            <person name="Fujita J."/>
            <person name="Nakamura S."/>
        </authorList>
    </citation>
    <scope>NUCLEOTIDE SEQUENCE [LARGE SCALE GENOMIC DNA]</scope>
    <source>
        <strain evidence="2 4">JCM 13573</strain>
    </source>
</reference>
<sequence>MINSAKGLAAHYGSHPLHLLTMVSGFALFGYILATVTPTALWNPDKWWQSIAVWFAVAVIAHDFVFFPLYTLIDWLLSRLVPPRATSNLAARNHIRVPILGAGLTLLVFLPGIIEQGAPTYQAATGQTQQPYLGRWLLLVAAMFAGSAVSYAIRLILVRRRTDPANAATAHDQLRHAD</sequence>
<proteinExistence type="predicted"/>
<evidence type="ECO:0008006" key="6">
    <source>
        <dbReference type="Google" id="ProtNLM"/>
    </source>
</evidence>
<feature type="transmembrane region" description="Helical" evidence="1">
    <location>
        <begin position="134"/>
        <end position="153"/>
    </location>
</feature>
<dbReference type="Proteomes" id="UP000663583">
    <property type="component" value="Chromosome"/>
</dbReference>
<keyword evidence="1" id="KW-0812">Transmembrane</keyword>
<keyword evidence="1" id="KW-1133">Transmembrane helix</keyword>
<gene>
    <name evidence="3" type="ORF">I2456_02635</name>
    <name evidence="2" type="ORF">MKUB_12230</name>
</gene>
<feature type="transmembrane region" description="Helical" evidence="1">
    <location>
        <begin position="20"/>
        <end position="41"/>
    </location>
</feature>
<dbReference type="Proteomes" id="UP000465306">
    <property type="component" value="Unassembled WGS sequence"/>
</dbReference>
<protein>
    <recommendedName>
        <fullName evidence="6">Lipoprotein</fullName>
    </recommendedName>
</protein>
<dbReference type="EMBL" id="BLKU01000002">
    <property type="protein sequence ID" value="GFG63733.1"/>
    <property type="molecule type" value="Genomic_DNA"/>
</dbReference>
<keyword evidence="4" id="KW-1185">Reference proteome</keyword>
<dbReference type="KEGG" id="mku:I2456_02635"/>
<dbReference type="EMBL" id="CP065047">
    <property type="protein sequence ID" value="QPI38467.1"/>
    <property type="molecule type" value="Genomic_DNA"/>
</dbReference>
<keyword evidence="1" id="KW-0472">Membrane</keyword>
<reference evidence="3" key="3">
    <citation type="submission" date="2020-11" db="EMBL/GenBank/DDBJ databases">
        <title>Intraspecies plasmid and genomic variation of Mycobacterium kubicae revealed by the complete genome sequences of two clinical isolates.</title>
        <authorList>
            <person name="Hendrix J.R."/>
            <person name="Epperson L.E."/>
            <person name="Honda J.R."/>
            <person name="Strong M."/>
        </authorList>
    </citation>
    <scope>NUCLEOTIDE SEQUENCE</scope>
    <source>
        <strain evidence="3">JCM 13573</strain>
    </source>
</reference>
<feature type="transmembrane region" description="Helical" evidence="1">
    <location>
        <begin position="94"/>
        <end position="114"/>
    </location>
</feature>
<name>A0AAX1JDA4_9MYCO</name>
<evidence type="ECO:0000313" key="2">
    <source>
        <dbReference type="EMBL" id="GFG63733.1"/>
    </source>
</evidence>
<dbReference type="RefSeq" id="WP_085072515.1">
    <property type="nucleotide sequence ID" value="NZ_BLKU01000002.1"/>
</dbReference>
<evidence type="ECO:0000313" key="3">
    <source>
        <dbReference type="EMBL" id="QPI38467.1"/>
    </source>
</evidence>
<organism evidence="3 5">
    <name type="scientific">Mycobacterium kubicae</name>
    <dbReference type="NCBI Taxonomy" id="120959"/>
    <lineage>
        <taxon>Bacteria</taxon>
        <taxon>Bacillati</taxon>
        <taxon>Actinomycetota</taxon>
        <taxon>Actinomycetes</taxon>
        <taxon>Mycobacteriales</taxon>
        <taxon>Mycobacteriaceae</taxon>
        <taxon>Mycobacterium</taxon>
        <taxon>Mycobacterium simiae complex</taxon>
    </lineage>
</organism>
<accession>A0AAX1JDA4</accession>
<reference evidence="2" key="2">
    <citation type="submission" date="2020-02" db="EMBL/GenBank/DDBJ databases">
        <authorList>
            <person name="Matsumoto Y."/>
            <person name="Kinjo T."/>
            <person name="Motooka D."/>
            <person name="Nabeya D."/>
            <person name="Jung N."/>
            <person name="Uechi K."/>
            <person name="Horii T."/>
            <person name="Iida T."/>
            <person name="Fujita J."/>
            <person name="Nakamura S."/>
        </authorList>
    </citation>
    <scope>NUCLEOTIDE SEQUENCE</scope>
    <source>
        <strain evidence="2">JCM 13573</strain>
    </source>
</reference>